<dbReference type="AlphaFoldDB" id="A0A814F2S4"/>
<protein>
    <recommendedName>
        <fullName evidence="1">Cytidyltransferase-like domain-containing protein</fullName>
    </recommendedName>
</protein>
<dbReference type="InterPro" id="IPR014729">
    <property type="entry name" value="Rossmann-like_a/b/a_fold"/>
</dbReference>
<reference evidence="2" key="1">
    <citation type="submission" date="2021-02" db="EMBL/GenBank/DDBJ databases">
        <authorList>
            <person name="Nowell W R."/>
        </authorList>
    </citation>
    <scope>NUCLEOTIDE SEQUENCE</scope>
</reference>
<evidence type="ECO:0000313" key="3">
    <source>
        <dbReference type="Proteomes" id="UP000663882"/>
    </source>
</evidence>
<name>A0A814F2S4_9BILA</name>
<gene>
    <name evidence="2" type="ORF">RFH988_LOCUS13065</name>
</gene>
<dbReference type="GO" id="GO:0000309">
    <property type="term" value="F:nicotinamide-nucleotide adenylyltransferase activity"/>
    <property type="evidence" value="ECO:0007669"/>
    <property type="project" value="TreeGrafter"/>
</dbReference>
<dbReference type="InterPro" id="IPR004821">
    <property type="entry name" value="Cyt_trans-like"/>
</dbReference>
<evidence type="ECO:0000259" key="1">
    <source>
        <dbReference type="Pfam" id="PF01467"/>
    </source>
</evidence>
<sequence>MKTLLKPHDIWILPQHRLKVRKTNLIPAICVYNGIFVPIHAGHIYMLEDAKHYINNLGTHELLAAYVSPSHSGYVAKKLNPEELIGTGHRLSMIYLAIENLDWVMVDLFEIFQPYDTSLSILMEAFLSRVHSQLPDGERIDIFWLQGENALFHNKSLDNPIQLGFHTICILNRGSYENVINSNNQLKSIQDCHENCCQEIRDSSSFPEKFHLIEATHMNISSSTIREFSKNFQLTIQTPPLLVNLGTNIT</sequence>
<dbReference type="OrthoDB" id="422187at2759"/>
<dbReference type="Proteomes" id="UP000663882">
    <property type="component" value="Unassembled WGS sequence"/>
</dbReference>
<organism evidence="2 3">
    <name type="scientific">Rotaria sordida</name>
    <dbReference type="NCBI Taxonomy" id="392033"/>
    <lineage>
        <taxon>Eukaryota</taxon>
        <taxon>Metazoa</taxon>
        <taxon>Spiralia</taxon>
        <taxon>Gnathifera</taxon>
        <taxon>Rotifera</taxon>
        <taxon>Eurotatoria</taxon>
        <taxon>Bdelloidea</taxon>
        <taxon>Philodinida</taxon>
        <taxon>Philodinidae</taxon>
        <taxon>Rotaria</taxon>
    </lineage>
</organism>
<accession>A0A814F2S4</accession>
<comment type="caution">
    <text evidence="2">The sequence shown here is derived from an EMBL/GenBank/DDBJ whole genome shotgun (WGS) entry which is preliminary data.</text>
</comment>
<proteinExistence type="predicted"/>
<dbReference type="Gene3D" id="3.40.50.620">
    <property type="entry name" value="HUPs"/>
    <property type="match status" value="1"/>
</dbReference>
<feature type="domain" description="Cytidyltransferase-like" evidence="1">
    <location>
        <begin position="31"/>
        <end position="227"/>
    </location>
</feature>
<dbReference type="PANTHER" id="PTHR12039">
    <property type="entry name" value="NICOTINAMIDE MONONUCLEOTIDE ADENYLYLTRANSFERASE"/>
    <property type="match status" value="1"/>
</dbReference>
<dbReference type="InterPro" id="IPR051182">
    <property type="entry name" value="Euk_NMN_adenylyltrnsfrase"/>
</dbReference>
<dbReference type="GO" id="GO:0009435">
    <property type="term" value="P:NAD+ biosynthetic process"/>
    <property type="evidence" value="ECO:0007669"/>
    <property type="project" value="TreeGrafter"/>
</dbReference>
<dbReference type="GO" id="GO:0004515">
    <property type="term" value="F:nicotinate-nucleotide adenylyltransferase activity"/>
    <property type="evidence" value="ECO:0007669"/>
    <property type="project" value="TreeGrafter"/>
</dbReference>
<dbReference type="Pfam" id="PF01467">
    <property type="entry name" value="CTP_transf_like"/>
    <property type="match status" value="1"/>
</dbReference>
<dbReference type="PANTHER" id="PTHR12039:SF0">
    <property type="entry name" value="NICOTINAMIDE-NUCLEOTIDE ADENYLYLTRANSFERASE"/>
    <property type="match status" value="1"/>
</dbReference>
<dbReference type="EMBL" id="CAJNOO010000564">
    <property type="protein sequence ID" value="CAF0979418.1"/>
    <property type="molecule type" value="Genomic_DNA"/>
</dbReference>
<evidence type="ECO:0000313" key="2">
    <source>
        <dbReference type="EMBL" id="CAF0979418.1"/>
    </source>
</evidence>
<dbReference type="SUPFAM" id="SSF52374">
    <property type="entry name" value="Nucleotidylyl transferase"/>
    <property type="match status" value="1"/>
</dbReference>